<dbReference type="InterPro" id="IPR003599">
    <property type="entry name" value="Ig_sub"/>
</dbReference>
<organism evidence="3 4">
    <name type="scientific">Xiphophorus couchianus</name>
    <name type="common">Monterrey platyfish</name>
    <dbReference type="NCBI Taxonomy" id="32473"/>
    <lineage>
        <taxon>Eukaryota</taxon>
        <taxon>Metazoa</taxon>
        <taxon>Chordata</taxon>
        <taxon>Craniata</taxon>
        <taxon>Vertebrata</taxon>
        <taxon>Euteleostomi</taxon>
        <taxon>Actinopterygii</taxon>
        <taxon>Neopterygii</taxon>
        <taxon>Teleostei</taxon>
        <taxon>Neoteleostei</taxon>
        <taxon>Acanthomorphata</taxon>
        <taxon>Ovalentaria</taxon>
        <taxon>Atherinomorphae</taxon>
        <taxon>Cyprinodontiformes</taxon>
        <taxon>Poeciliidae</taxon>
        <taxon>Poeciliinae</taxon>
        <taxon>Xiphophorus</taxon>
    </lineage>
</organism>
<protein>
    <recommendedName>
        <fullName evidence="2">Ig-like domain-containing protein</fullName>
    </recommendedName>
</protein>
<reference evidence="3" key="2">
    <citation type="submission" date="2025-09" db="UniProtKB">
        <authorList>
            <consortium name="Ensembl"/>
        </authorList>
    </citation>
    <scope>IDENTIFICATION</scope>
</reference>
<dbReference type="Proteomes" id="UP000261380">
    <property type="component" value="Unplaced"/>
</dbReference>
<dbReference type="STRING" id="32473.ENSXCOP00000025432"/>
<dbReference type="InterPro" id="IPR013098">
    <property type="entry name" value="Ig_I-set"/>
</dbReference>
<dbReference type="InterPro" id="IPR036179">
    <property type="entry name" value="Ig-like_dom_sf"/>
</dbReference>
<keyword evidence="1" id="KW-0732">Signal</keyword>
<keyword evidence="4" id="KW-1185">Reference proteome</keyword>
<feature type="signal peptide" evidence="1">
    <location>
        <begin position="1"/>
        <end position="21"/>
    </location>
</feature>
<feature type="domain" description="Ig-like" evidence="2">
    <location>
        <begin position="18"/>
        <end position="121"/>
    </location>
</feature>
<feature type="chain" id="PRO_5017213044" description="Ig-like domain-containing protein" evidence="1">
    <location>
        <begin position="22"/>
        <end position="213"/>
    </location>
</feature>
<dbReference type="SMART" id="SM00409">
    <property type="entry name" value="IG"/>
    <property type="match status" value="1"/>
</dbReference>
<dbReference type="InterPro" id="IPR013783">
    <property type="entry name" value="Ig-like_fold"/>
</dbReference>
<dbReference type="SUPFAM" id="SSF48726">
    <property type="entry name" value="Immunoglobulin"/>
    <property type="match status" value="1"/>
</dbReference>
<sequence length="213" mass="24528">ANKIVLIMFYVLLIFFSPSMSATATADHYDVSVSRGSSVMLTCNISEENTTMIKWTKDRWYFAYSSSSNQTFSNFSSHRLRIDTNIPSTLSIDNAQNDDAGLYSCNINGNRGFNYMTWTVTVLEDQNVWKMCIFFLHSIKTKRWASSLSQALKLIPSRSVHQSPQIRPRRENVMMENQALDHEKSNFYKTETEFISISLIRLVISELCQSNKE</sequence>
<dbReference type="Pfam" id="PF07679">
    <property type="entry name" value="I-set"/>
    <property type="match status" value="1"/>
</dbReference>
<dbReference type="Gene3D" id="2.60.40.10">
    <property type="entry name" value="Immunoglobulins"/>
    <property type="match status" value="1"/>
</dbReference>
<proteinExistence type="predicted"/>
<evidence type="ECO:0000313" key="3">
    <source>
        <dbReference type="Ensembl" id="ENSXCOP00000025432.1"/>
    </source>
</evidence>
<reference evidence="3" key="1">
    <citation type="submission" date="2025-08" db="UniProtKB">
        <authorList>
            <consortium name="Ensembl"/>
        </authorList>
    </citation>
    <scope>IDENTIFICATION</scope>
</reference>
<evidence type="ECO:0000256" key="1">
    <source>
        <dbReference type="SAM" id="SignalP"/>
    </source>
</evidence>
<dbReference type="Ensembl" id="ENSXCOT00000025739.1">
    <property type="protein sequence ID" value="ENSXCOP00000025432.1"/>
    <property type="gene ID" value="ENSXCOG00000019000.1"/>
</dbReference>
<accession>A0A3B5MVS5</accession>
<evidence type="ECO:0000313" key="4">
    <source>
        <dbReference type="Proteomes" id="UP000261380"/>
    </source>
</evidence>
<name>A0A3B5MVS5_9TELE</name>
<dbReference type="InterPro" id="IPR007110">
    <property type="entry name" value="Ig-like_dom"/>
</dbReference>
<dbReference type="PROSITE" id="PS50835">
    <property type="entry name" value="IG_LIKE"/>
    <property type="match status" value="1"/>
</dbReference>
<evidence type="ECO:0000259" key="2">
    <source>
        <dbReference type="PROSITE" id="PS50835"/>
    </source>
</evidence>
<dbReference type="GeneTree" id="ENSGT00940000178262"/>
<dbReference type="AlphaFoldDB" id="A0A3B5MVS5"/>